<comment type="caution">
    <text evidence="8">The sequence shown here is derived from an EMBL/GenBank/DDBJ whole genome shotgun (WGS) entry which is preliminary data.</text>
</comment>
<keyword evidence="3 5" id="KW-0949">S-adenosyl-L-methionine</keyword>
<dbReference type="NCBIfam" id="TIGR00536">
    <property type="entry name" value="hemK_fam"/>
    <property type="match status" value="1"/>
</dbReference>
<dbReference type="InterPro" id="IPR050320">
    <property type="entry name" value="N5-glutamine_MTase"/>
</dbReference>
<dbReference type="Gene3D" id="1.10.8.10">
    <property type="entry name" value="DNA helicase RuvA subunit, C-terminal domain"/>
    <property type="match status" value="1"/>
</dbReference>
<evidence type="ECO:0000256" key="5">
    <source>
        <dbReference type="HAMAP-Rule" id="MF_02126"/>
    </source>
</evidence>
<evidence type="ECO:0000259" key="6">
    <source>
        <dbReference type="Pfam" id="PF05175"/>
    </source>
</evidence>
<dbReference type="InterPro" id="IPR007848">
    <property type="entry name" value="Small_mtfrase_dom"/>
</dbReference>
<proteinExistence type="inferred from homology"/>
<dbReference type="Pfam" id="PF17827">
    <property type="entry name" value="PrmC_N"/>
    <property type="match status" value="1"/>
</dbReference>
<dbReference type="SUPFAM" id="SSF53335">
    <property type="entry name" value="S-adenosyl-L-methionine-dependent methyltransferases"/>
    <property type="match status" value="1"/>
</dbReference>
<dbReference type="Pfam" id="PF05175">
    <property type="entry name" value="MTS"/>
    <property type="match status" value="1"/>
</dbReference>
<dbReference type="InterPro" id="IPR040758">
    <property type="entry name" value="PrmC_N"/>
</dbReference>
<name>A0ABQ4Q942_9BURK</name>
<dbReference type="PANTHER" id="PTHR18895">
    <property type="entry name" value="HEMK METHYLTRANSFERASE"/>
    <property type="match status" value="1"/>
</dbReference>
<dbReference type="PANTHER" id="PTHR18895:SF74">
    <property type="entry name" value="MTRF1L RELEASE FACTOR GLUTAMINE METHYLTRANSFERASE"/>
    <property type="match status" value="1"/>
</dbReference>
<evidence type="ECO:0000256" key="2">
    <source>
        <dbReference type="ARBA" id="ARBA00022679"/>
    </source>
</evidence>
<feature type="binding site" evidence="5">
    <location>
        <position position="166"/>
    </location>
    <ligand>
        <name>S-adenosyl-L-methionine</name>
        <dbReference type="ChEBI" id="CHEBI:59789"/>
    </ligand>
</feature>
<feature type="binding site" evidence="5">
    <location>
        <begin position="181"/>
        <end position="184"/>
    </location>
    <ligand>
        <name>substrate</name>
    </ligand>
</feature>
<feature type="domain" description="Methyltransferase small" evidence="6">
    <location>
        <begin position="96"/>
        <end position="187"/>
    </location>
</feature>
<dbReference type="Gene3D" id="3.40.50.150">
    <property type="entry name" value="Vaccinia Virus protein VP39"/>
    <property type="match status" value="1"/>
</dbReference>
<feature type="binding site" evidence="5">
    <location>
        <begin position="116"/>
        <end position="120"/>
    </location>
    <ligand>
        <name>S-adenosyl-L-methionine</name>
        <dbReference type="ChEBI" id="CHEBI:59789"/>
    </ligand>
</feature>
<evidence type="ECO:0000256" key="1">
    <source>
        <dbReference type="ARBA" id="ARBA00022603"/>
    </source>
</evidence>
<dbReference type="GO" id="GO:0008168">
    <property type="term" value="F:methyltransferase activity"/>
    <property type="evidence" value="ECO:0007669"/>
    <property type="project" value="UniProtKB-KW"/>
</dbReference>
<sequence length="274" mass="29369">MFDVLPGTPIGELLRQPPIDPLEARILVSHALGLTRVQLITRADQPCTEDEALRLASLFRRRIAGEPIAYLVGEREFFGLMLHTTPDVLIPRPETELLVELALQYLPQGGRVLDLGTGSGAIAIAIAHQRPDAQVTASDRSTAALRIAAANAARHHARVAFIESDWYAAIPPGAFELIVSNPPYIVAGDPHLSQGDLRHEPIDALTDHGDGLGALRQIVAGGAPRLAPGGRLLMEHGYDQASAVRALLQAAGFADVQSWQDLAGIERVSGGRRI</sequence>
<dbReference type="NCBIfam" id="TIGR03534">
    <property type="entry name" value="RF_mod_PrmC"/>
    <property type="match status" value="1"/>
</dbReference>
<comment type="catalytic activity">
    <reaction evidence="4 5">
        <text>L-glutaminyl-[peptide chain release factor] + S-adenosyl-L-methionine = N(5)-methyl-L-glutaminyl-[peptide chain release factor] + S-adenosyl-L-homocysteine + H(+)</text>
        <dbReference type="Rhea" id="RHEA:42896"/>
        <dbReference type="Rhea" id="RHEA-COMP:10271"/>
        <dbReference type="Rhea" id="RHEA-COMP:10272"/>
        <dbReference type="ChEBI" id="CHEBI:15378"/>
        <dbReference type="ChEBI" id="CHEBI:30011"/>
        <dbReference type="ChEBI" id="CHEBI:57856"/>
        <dbReference type="ChEBI" id="CHEBI:59789"/>
        <dbReference type="ChEBI" id="CHEBI:61891"/>
        <dbReference type="EC" id="2.1.1.297"/>
    </reaction>
</comment>
<evidence type="ECO:0000256" key="4">
    <source>
        <dbReference type="ARBA" id="ARBA00048391"/>
    </source>
</evidence>
<evidence type="ECO:0000259" key="7">
    <source>
        <dbReference type="Pfam" id="PF17827"/>
    </source>
</evidence>
<evidence type="ECO:0000313" key="9">
    <source>
        <dbReference type="Proteomes" id="UP000887222"/>
    </source>
</evidence>
<feature type="domain" description="Release factor glutamine methyltransferase N-terminal" evidence="7">
    <location>
        <begin position="15"/>
        <end position="73"/>
    </location>
</feature>
<protein>
    <recommendedName>
        <fullName evidence="5">Release factor glutamine methyltransferase</fullName>
        <shortName evidence="5">RF MTase</shortName>
        <ecNumber evidence="5">2.1.1.297</ecNumber>
    </recommendedName>
    <alternativeName>
        <fullName evidence="5">N5-glutamine methyltransferase PrmC</fullName>
    </alternativeName>
    <alternativeName>
        <fullName evidence="5">Protein-(glutamine-N5) MTase PrmC</fullName>
    </alternativeName>
    <alternativeName>
        <fullName evidence="5">Protein-glutamine N-methyltransferase PrmC</fullName>
    </alternativeName>
</protein>
<dbReference type="InterPro" id="IPR029063">
    <property type="entry name" value="SAM-dependent_MTases_sf"/>
</dbReference>
<gene>
    <name evidence="8" type="primary">hemK</name>
    <name evidence="5" type="synonym">prmC</name>
    <name evidence="8" type="ORF">NCCP691_35100</name>
</gene>
<accession>A0ABQ4Q942</accession>
<comment type="function">
    <text evidence="5">Methylates the class 1 translation termination release factors RF1/PrfA and RF2/PrfB on the glutamine residue of the universally conserved GGQ motif.</text>
</comment>
<dbReference type="InterPro" id="IPR019874">
    <property type="entry name" value="RF_methyltr_PrmC"/>
</dbReference>
<dbReference type="RefSeq" id="WP_220809910.1">
    <property type="nucleotide sequence ID" value="NZ_BPMK01000017.1"/>
</dbReference>
<keyword evidence="2 5" id="KW-0808">Transferase</keyword>
<organism evidence="8 9">
    <name type="scientific">Noviherbaspirillum aridicola</name>
    <dbReference type="NCBI Taxonomy" id="2849687"/>
    <lineage>
        <taxon>Bacteria</taxon>
        <taxon>Pseudomonadati</taxon>
        <taxon>Pseudomonadota</taxon>
        <taxon>Betaproteobacteria</taxon>
        <taxon>Burkholderiales</taxon>
        <taxon>Oxalobacteraceae</taxon>
        <taxon>Noviherbaspirillum</taxon>
    </lineage>
</organism>
<keyword evidence="9" id="KW-1185">Reference proteome</keyword>
<dbReference type="PROSITE" id="PS00092">
    <property type="entry name" value="N6_MTASE"/>
    <property type="match status" value="1"/>
</dbReference>
<reference evidence="8 9" key="1">
    <citation type="journal article" date="2022" name="Int. J. Syst. Evol. Microbiol.">
        <title>Noviherbaspirillum aridicola sp. nov., isolated from an arid soil in Pakistan.</title>
        <authorList>
            <person name="Khan I.U."/>
            <person name="Saqib M."/>
            <person name="Amin A."/>
            <person name="Hussain F."/>
            <person name="Li L."/>
            <person name="Liu Y.H."/>
            <person name="Fang B.Z."/>
            <person name="Ahmed I."/>
            <person name="Li W.J."/>
        </authorList>
    </citation>
    <scope>NUCLEOTIDE SEQUENCE [LARGE SCALE GENOMIC DNA]</scope>
    <source>
        <strain evidence="8 9">NCCP-691</strain>
    </source>
</reference>
<feature type="binding site" evidence="5">
    <location>
        <position position="181"/>
    </location>
    <ligand>
        <name>S-adenosyl-L-methionine</name>
        <dbReference type="ChEBI" id="CHEBI:59789"/>
    </ligand>
</feature>
<feature type="binding site" evidence="5">
    <location>
        <position position="139"/>
    </location>
    <ligand>
        <name>S-adenosyl-L-methionine</name>
        <dbReference type="ChEBI" id="CHEBI:59789"/>
    </ligand>
</feature>
<evidence type="ECO:0000313" key="8">
    <source>
        <dbReference type="EMBL" id="GIZ53496.1"/>
    </source>
</evidence>
<dbReference type="EMBL" id="BPMK01000017">
    <property type="protein sequence ID" value="GIZ53496.1"/>
    <property type="molecule type" value="Genomic_DNA"/>
</dbReference>
<dbReference type="CDD" id="cd02440">
    <property type="entry name" value="AdoMet_MTases"/>
    <property type="match status" value="1"/>
</dbReference>
<evidence type="ECO:0000256" key="3">
    <source>
        <dbReference type="ARBA" id="ARBA00022691"/>
    </source>
</evidence>
<dbReference type="EC" id="2.1.1.297" evidence="5"/>
<dbReference type="Proteomes" id="UP000887222">
    <property type="component" value="Unassembled WGS sequence"/>
</dbReference>
<dbReference type="GO" id="GO:0032259">
    <property type="term" value="P:methylation"/>
    <property type="evidence" value="ECO:0007669"/>
    <property type="project" value="UniProtKB-KW"/>
</dbReference>
<dbReference type="InterPro" id="IPR004556">
    <property type="entry name" value="HemK-like"/>
</dbReference>
<keyword evidence="1 5" id="KW-0489">Methyltransferase</keyword>
<comment type="similarity">
    <text evidence="5">Belongs to the protein N5-glutamine methyltransferase family. PrmC subfamily.</text>
</comment>
<dbReference type="HAMAP" id="MF_02126">
    <property type="entry name" value="RF_methyltr_PrmC"/>
    <property type="match status" value="1"/>
</dbReference>
<dbReference type="InterPro" id="IPR002052">
    <property type="entry name" value="DNA_methylase_N6_adenine_CS"/>
</dbReference>